<sequence>MTATVPFATEPFAERLEPAVQPAIPPGMPLVFGSTDRLLQGRTTDRHWWSARSNDTAYADRIIADLQAESRPDPGASPATAIGTLSFRPDAPALFFPLAAADRAQSVPARLPMRRSPVQLLGARELPDPGGYLENVNQAIARLRGGQNAAKVVLGRWLDLETATPLDPLAVLGSLATTSRGAVRLFAVPAPAVPEGDSEPAILLGASPELLVSRRGRLVRSTPMAGSVPRSSDPATDALRAHALLDSVKDGDEHRYVADAVAAALRPLCDGLVVDGPKLMRTDTVWHLATEIHGRLSDPNLDLSALHLAQLLQPTPAVGGTPTDWALDVIAELEGARSCVAGAVGWVDAAGDGSYAVGIRSGLLSGRRLRLFAGAGIVAASDPESELMETEAKLATMLGGLGLSTAAVKGMIR</sequence>
<evidence type="ECO:0000259" key="6">
    <source>
        <dbReference type="Pfam" id="PF00425"/>
    </source>
</evidence>
<dbReference type="InterPro" id="IPR015890">
    <property type="entry name" value="Chorismate_C"/>
</dbReference>
<evidence type="ECO:0000313" key="7">
    <source>
        <dbReference type="EMBL" id="BAK35758.1"/>
    </source>
</evidence>
<dbReference type="KEGG" id="mph:MLP_27440"/>
<dbReference type="NCBIfam" id="TIGR00543">
    <property type="entry name" value="isochor_syn"/>
    <property type="match status" value="1"/>
</dbReference>
<evidence type="ECO:0000256" key="2">
    <source>
        <dbReference type="ARBA" id="ARBA00005297"/>
    </source>
</evidence>
<dbReference type="Pfam" id="PF00425">
    <property type="entry name" value="Chorismate_bind"/>
    <property type="match status" value="1"/>
</dbReference>
<dbReference type="EC" id="5.4.4.2" evidence="3"/>
<evidence type="ECO:0000313" key="8">
    <source>
        <dbReference type="Proteomes" id="UP000007947"/>
    </source>
</evidence>
<comment type="catalytic activity">
    <reaction evidence="1">
        <text>chorismate = isochorismate</text>
        <dbReference type="Rhea" id="RHEA:18985"/>
        <dbReference type="ChEBI" id="CHEBI:29748"/>
        <dbReference type="ChEBI" id="CHEBI:29780"/>
        <dbReference type="EC" id="5.4.4.2"/>
    </reaction>
</comment>
<evidence type="ECO:0000256" key="1">
    <source>
        <dbReference type="ARBA" id="ARBA00000799"/>
    </source>
</evidence>
<gene>
    <name evidence="7" type="primary">dhbC</name>
    <name evidence="7" type="ordered locus">MLP_27440</name>
</gene>
<dbReference type="Gene3D" id="3.60.120.10">
    <property type="entry name" value="Anthranilate synthase"/>
    <property type="match status" value="1"/>
</dbReference>
<organism evidence="7 8">
    <name type="scientific">Microlunatus phosphovorus (strain ATCC 700054 / DSM 10555 / JCM 9379 / NBRC 101784 / NCIMB 13414 / VKM Ac-1990 / NM-1)</name>
    <dbReference type="NCBI Taxonomy" id="1032480"/>
    <lineage>
        <taxon>Bacteria</taxon>
        <taxon>Bacillati</taxon>
        <taxon>Actinomycetota</taxon>
        <taxon>Actinomycetes</taxon>
        <taxon>Propionibacteriales</taxon>
        <taxon>Propionibacteriaceae</taxon>
        <taxon>Microlunatus</taxon>
    </lineage>
</organism>
<dbReference type="GO" id="GO:0008909">
    <property type="term" value="F:isochorismate synthase activity"/>
    <property type="evidence" value="ECO:0007669"/>
    <property type="project" value="UniProtKB-EC"/>
</dbReference>
<dbReference type="InterPro" id="IPR005801">
    <property type="entry name" value="ADC_synthase"/>
</dbReference>
<keyword evidence="8" id="KW-1185">Reference proteome</keyword>
<dbReference type="EMBL" id="AP012204">
    <property type="protein sequence ID" value="BAK35758.1"/>
    <property type="molecule type" value="Genomic_DNA"/>
</dbReference>
<dbReference type="AlphaFoldDB" id="F5XI89"/>
<evidence type="ECO:0000256" key="5">
    <source>
        <dbReference type="ARBA" id="ARBA00041564"/>
    </source>
</evidence>
<reference evidence="7 8" key="1">
    <citation type="submission" date="2011-05" db="EMBL/GenBank/DDBJ databases">
        <title>Whole genome sequence of Microlunatus phosphovorus NM-1.</title>
        <authorList>
            <person name="Hosoyama A."/>
            <person name="Sasaki K."/>
            <person name="Harada T."/>
            <person name="Igarashi R."/>
            <person name="Kawakoshi A."/>
            <person name="Sasagawa M."/>
            <person name="Fukada J."/>
            <person name="Nakamura S."/>
            <person name="Katano Y."/>
            <person name="Hanada S."/>
            <person name="Kamagata Y."/>
            <person name="Nakamura N."/>
            <person name="Yamazaki S."/>
            <person name="Fujita N."/>
        </authorList>
    </citation>
    <scope>NUCLEOTIDE SEQUENCE [LARGE SCALE GENOMIC DNA]</scope>
    <source>
        <strain evidence="8">ATCC 700054 / DSM 10555 / JCM 9379 / NBRC 101784 / NCIMB 13414 / VKM Ac-1990 / NM-1</strain>
    </source>
</reference>
<evidence type="ECO:0000256" key="4">
    <source>
        <dbReference type="ARBA" id="ARBA00023235"/>
    </source>
</evidence>
<dbReference type="RefSeq" id="WP_013863627.1">
    <property type="nucleotide sequence ID" value="NC_015635.1"/>
</dbReference>
<feature type="domain" description="Chorismate-utilising enzyme C-terminal" evidence="6">
    <location>
        <begin position="131"/>
        <end position="393"/>
    </location>
</feature>
<protein>
    <recommendedName>
        <fullName evidence="3">isochorismate synthase</fullName>
        <ecNumber evidence="3">5.4.4.2</ecNumber>
    </recommendedName>
    <alternativeName>
        <fullName evidence="5">Isochorismate mutase</fullName>
    </alternativeName>
</protein>
<evidence type="ECO:0000256" key="3">
    <source>
        <dbReference type="ARBA" id="ARBA00012824"/>
    </source>
</evidence>
<dbReference type="PANTHER" id="PTHR42839:SF2">
    <property type="entry name" value="ISOCHORISMATE SYNTHASE ENTC"/>
    <property type="match status" value="1"/>
</dbReference>
<proteinExistence type="inferred from homology"/>
<dbReference type="PANTHER" id="PTHR42839">
    <property type="entry name" value="ISOCHORISMATE SYNTHASE ENTC"/>
    <property type="match status" value="1"/>
</dbReference>
<name>F5XI89_MICPN</name>
<dbReference type="OrthoDB" id="9806579at2"/>
<keyword evidence="4 7" id="KW-0413">Isomerase</keyword>
<dbReference type="Proteomes" id="UP000007947">
    <property type="component" value="Chromosome"/>
</dbReference>
<dbReference type="SUPFAM" id="SSF56322">
    <property type="entry name" value="ADC synthase"/>
    <property type="match status" value="1"/>
</dbReference>
<accession>F5XI89</accession>
<dbReference type="GO" id="GO:0009697">
    <property type="term" value="P:salicylic acid biosynthetic process"/>
    <property type="evidence" value="ECO:0007669"/>
    <property type="project" value="TreeGrafter"/>
</dbReference>
<dbReference type="STRING" id="1032480.MLP_27440"/>
<dbReference type="InterPro" id="IPR004561">
    <property type="entry name" value="IsoChor_synthase"/>
</dbReference>
<dbReference type="HOGENOM" id="CLU_006493_8_6_11"/>
<dbReference type="eggNOG" id="COG1169">
    <property type="taxonomic scope" value="Bacteria"/>
</dbReference>
<comment type="similarity">
    <text evidence="2">Belongs to the isochorismate synthase family.</text>
</comment>